<feature type="chain" id="PRO_5026181595" evidence="7">
    <location>
        <begin position="24"/>
        <end position="347"/>
    </location>
</feature>
<keyword evidence="9" id="KW-1185">Reference proteome</keyword>
<evidence type="ECO:0000256" key="4">
    <source>
        <dbReference type="PIRSR" id="PIRSR606710-1"/>
    </source>
</evidence>
<keyword evidence="2 6" id="KW-0378">Hydrolase</keyword>
<comment type="similarity">
    <text evidence="1 6">Belongs to the glycosyl hydrolase 43 family.</text>
</comment>
<feature type="site" description="Important for catalytic activity, responsible for pKa modulation of the active site Glu and correct orientation of both the proton donor and substrate" evidence="5">
    <location>
        <position position="167"/>
    </location>
</feature>
<dbReference type="PANTHER" id="PTHR42812:SF5">
    <property type="entry name" value="ENDO-ARABINASE"/>
    <property type="match status" value="1"/>
</dbReference>
<evidence type="ECO:0000256" key="2">
    <source>
        <dbReference type="ARBA" id="ARBA00022801"/>
    </source>
</evidence>
<sequence length="347" mass="36714">MLLSQVCKLPLGLLAACILGAEAELGRLDEGQVNVTNIDVLDGHNFPDPAIIDVGSVSYVFGTSDGVGNAIPMTQNSDFNNAGGWSAVTDAFPQLGPSWGTQYSTWAPDVSQLTDYDGSFAMYYAAALTNTAIHCVGIARSMNVAGPYTDNSTTPLLCPYSAGGAIDAAGFLDDNNKRYVVYKIDGPAITNGGYCNSPSNPPSTNTSLMLQQVQNDGSTLIGSPVVLYNNQGVSDSYNVEAPYIVKRNGVYFLFFSSGCTSADSYTVSYLAASSVSGPYSDRQVLLKTGDYGLYGPGGASVSRRGGQLVYHSESESNNDATRWLNTAHIMFSGNRVSIVDAPSWSSY</sequence>
<dbReference type="EMBL" id="ML995838">
    <property type="protein sequence ID" value="KAF2768991.1"/>
    <property type="molecule type" value="Genomic_DNA"/>
</dbReference>
<proteinExistence type="inferred from homology"/>
<evidence type="ECO:0000313" key="8">
    <source>
        <dbReference type="EMBL" id="KAF2768991.1"/>
    </source>
</evidence>
<dbReference type="InterPro" id="IPR006710">
    <property type="entry name" value="Glyco_hydro_43"/>
</dbReference>
<evidence type="ECO:0000256" key="6">
    <source>
        <dbReference type="RuleBase" id="RU361187"/>
    </source>
</evidence>
<gene>
    <name evidence="8" type="ORF">EJ03DRAFT_327768</name>
</gene>
<feature type="active site" description="Proton donor" evidence="4">
    <location>
        <position position="240"/>
    </location>
</feature>
<evidence type="ECO:0000313" key="9">
    <source>
        <dbReference type="Proteomes" id="UP000799436"/>
    </source>
</evidence>
<dbReference type="Pfam" id="PF04616">
    <property type="entry name" value="Glyco_hydro_43"/>
    <property type="match status" value="1"/>
</dbReference>
<dbReference type="PANTHER" id="PTHR42812">
    <property type="entry name" value="BETA-XYLOSIDASE"/>
    <property type="match status" value="1"/>
</dbReference>
<name>A0A6G1L7T2_9PEZI</name>
<protein>
    <submittedName>
        <fullName evidence="8">Arabinanase/levansucrase/invertase</fullName>
    </submittedName>
</protein>
<keyword evidence="3 6" id="KW-0326">Glycosidase</keyword>
<feature type="active site" description="Proton acceptor" evidence="4">
    <location>
        <position position="48"/>
    </location>
</feature>
<dbReference type="Gene3D" id="2.115.10.20">
    <property type="entry name" value="Glycosyl hydrolase domain, family 43"/>
    <property type="match status" value="1"/>
</dbReference>
<keyword evidence="7" id="KW-0732">Signal</keyword>
<dbReference type="CDD" id="cd08999">
    <property type="entry name" value="GH43_ABN-like"/>
    <property type="match status" value="1"/>
</dbReference>
<dbReference type="InterPro" id="IPR023296">
    <property type="entry name" value="Glyco_hydro_beta-prop_sf"/>
</dbReference>
<dbReference type="Proteomes" id="UP000799436">
    <property type="component" value="Unassembled WGS sequence"/>
</dbReference>
<dbReference type="GO" id="GO:0005975">
    <property type="term" value="P:carbohydrate metabolic process"/>
    <property type="evidence" value="ECO:0007669"/>
    <property type="project" value="InterPro"/>
</dbReference>
<dbReference type="OrthoDB" id="3879658at2759"/>
<dbReference type="SUPFAM" id="SSF75005">
    <property type="entry name" value="Arabinanase/levansucrase/invertase"/>
    <property type="match status" value="1"/>
</dbReference>
<evidence type="ECO:0000256" key="1">
    <source>
        <dbReference type="ARBA" id="ARBA00009865"/>
    </source>
</evidence>
<dbReference type="InterPro" id="IPR051795">
    <property type="entry name" value="Glycosyl_Hydrlase_43"/>
</dbReference>
<organism evidence="8 9">
    <name type="scientific">Teratosphaeria nubilosa</name>
    <dbReference type="NCBI Taxonomy" id="161662"/>
    <lineage>
        <taxon>Eukaryota</taxon>
        <taxon>Fungi</taxon>
        <taxon>Dikarya</taxon>
        <taxon>Ascomycota</taxon>
        <taxon>Pezizomycotina</taxon>
        <taxon>Dothideomycetes</taxon>
        <taxon>Dothideomycetidae</taxon>
        <taxon>Mycosphaerellales</taxon>
        <taxon>Teratosphaeriaceae</taxon>
        <taxon>Teratosphaeria</taxon>
    </lineage>
</organism>
<dbReference type="GO" id="GO:0004553">
    <property type="term" value="F:hydrolase activity, hydrolyzing O-glycosyl compounds"/>
    <property type="evidence" value="ECO:0007669"/>
    <property type="project" value="InterPro"/>
</dbReference>
<reference evidence="8" key="1">
    <citation type="journal article" date="2020" name="Stud. Mycol.">
        <title>101 Dothideomycetes genomes: a test case for predicting lifestyles and emergence of pathogens.</title>
        <authorList>
            <person name="Haridas S."/>
            <person name="Albert R."/>
            <person name="Binder M."/>
            <person name="Bloem J."/>
            <person name="Labutti K."/>
            <person name="Salamov A."/>
            <person name="Andreopoulos B."/>
            <person name="Baker S."/>
            <person name="Barry K."/>
            <person name="Bills G."/>
            <person name="Bluhm B."/>
            <person name="Cannon C."/>
            <person name="Castanera R."/>
            <person name="Culley D."/>
            <person name="Daum C."/>
            <person name="Ezra D."/>
            <person name="Gonzalez J."/>
            <person name="Henrissat B."/>
            <person name="Kuo A."/>
            <person name="Liang C."/>
            <person name="Lipzen A."/>
            <person name="Lutzoni F."/>
            <person name="Magnuson J."/>
            <person name="Mondo S."/>
            <person name="Nolan M."/>
            <person name="Ohm R."/>
            <person name="Pangilinan J."/>
            <person name="Park H.-J."/>
            <person name="Ramirez L."/>
            <person name="Alfaro M."/>
            <person name="Sun H."/>
            <person name="Tritt A."/>
            <person name="Yoshinaga Y."/>
            <person name="Zwiers L.-H."/>
            <person name="Turgeon B."/>
            <person name="Goodwin S."/>
            <person name="Spatafora J."/>
            <person name="Crous P."/>
            <person name="Grigoriev I."/>
        </authorList>
    </citation>
    <scope>NUCLEOTIDE SEQUENCE</scope>
    <source>
        <strain evidence="8">CBS 116005</strain>
    </source>
</reference>
<evidence type="ECO:0000256" key="3">
    <source>
        <dbReference type="ARBA" id="ARBA00023295"/>
    </source>
</evidence>
<evidence type="ECO:0000256" key="5">
    <source>
        <dbReference type="PIRSR" id="PIRSR606710-2"/>
    </source>
</evidence>
<dbReference type="AlphaFoldDB" id="A0A6G1L7T2"/>
<accession>A0A6G1L7T2</accession>
<evidence type="ECO:0000256" key="7">
    <source>
        <dbReference type="SAM" id="SignalP"/>
    </source>
</evidence>
<feature type="signal peptide" evidence="7">
    <location>
        <begin position="1"/>
        <end position="23"/>
    </location>
</feature>